<dbReference type="InterPro" id="IPR006148">
    <property type="entry name" value="Glc/Gal-6P_isomerase"/>
</dbReference>
<dbReference type="Pfam" id="PF01182">
    <property type="entry name" value="Glucosamine_iso"/>
    <property type="match status" value="1"/>
</dbReference>
<name>J7S347_HUIN7</name>
<dbReference type="KEGG" id="kng:KNAG_0K00490"/>
<dbReference type="InterPro" id="IPR037171">
    <property type="entry name" value="NagB/RpiA_transferase-like"/>
</dbReference>
<dbReference type="STRING" id="1071383.J7S347"/>
<keyword evidence="4" id="KW-0378">Hydrolase</keyword>
<dbReference type="RefSeq" id="XP_022466662.1">
    <property type="nucleotide sequence ID" value="XM_022610358.1"/>
</dbReference>
<dbReference type="EC" id="3.1.1.31" evidence="3"/>
<comment type="pathway">
    <text evidence="2">Carbohydrate degradation; pentose phosphate pathway; D-ribulose 5-phosphate from D-glucose 6-phosphate (oxidative stage): step 2/3.</text>
</comment>
<dbReference type="OrthoDB" id="432544at2759"/>
<keyword evidence="7" id="KW-1185">Reference proteome</keyword>
<dbReference type="HOGENOM" id="CLU_053947_0_1_1"/>
<organism evidence="6 7">
    <name type="scientific">Huiozyma naganishii (strain ATCC MYA-139 / BCRC 22969 / CBS 8797 / KCTC 17520 / NBRC 10181 / NCYC 3082 / Yp74L-3)</name>
    <name type="common">Yeast</name>
    <name type="synonym">Kazachstania naganishii</name>
    <dbReference type="NCBI Taxonomy" id="1071383"/>
    <lineage>
        <taxon>Eukaryota</taxon>
        <taxon>Fungi</taxon>
        <taxon>Dikarya</taxon>
        <taxon>Ascomycota</taxon>
        <taxon>Saccharomycotina</taxon>
        <taxon>Saccharomycetes</taxon>
        <taxon>Saccharomycetales</taxon>
        <taxon>Saccharomycetaceae</taxon>
        <taxon>Huiozyma</taxon>
    </lineage>
</organism>
<gene>
    <name evidence="6" type="primary">KNAG0K00490</name>
    <name evidence="6" type="ordered locus">KNAG_0K00490</name>
</gene>
<dbReference type="SUPFAM" id="SSF100950">
    <property type="entry name" value="NagB/RpiA/CoA transferase-like"/>
    <property type="match status" value="1"/>
</dbReference>
<evidence type="ECO:0000256" key="4">
    <source>
        <dbReference type="ARBA" id="ARBA00022801"/>
    </source>
</evidence>
<sequence>MSATGRYPESELSHELCSLIVDKQNEALETTGEFNVALDIADDNDLCSTLVQGLVDDPQLSSQVQWSKWKIYFVREKLVPFDSPDSHYGMFKAQILNRLIHKGGHLNLGPTVVTINESLVTAGDKEGVDTDKIVSEFQSLLPKDKFDLVVLTGTVFVDRDASDTLVVGPDNQVHLNMPVLRAAHHVCFFLLNNVEQKVLSPSGYELVETQCPDRMSFIMGDNVSLF</sequence>
<evidence type="ECO:0000256" key="3">
    <source>
        <dbReference type="ARBA" id="ARBA00013198"/>
    </source>
</evidence>
<dbReference type="Gene3D" id="3.40.50.1360">
    <property type="match status" value="1"/>
</dbReference>
<reference evidence="7" key="2">
    <citation type="submission" date="2012-08" db="EMBL/GenBank/DDBJ databases">
        <title>Genome sequence of Kazachstania naganishii.</title>
        <authorList>
            <person name="Gordon J.L."/>
            <person name="Armisen D."/>
            <person name="Proux-Wera E."/>
            <person name="OhEigeartaigh S.S."/>
            <person name="Byrne K.P."/>
            <person name="Wolfe K.H."/>
        </authorList>
    </citation>
    <scope>NUCLEOTIDE SEQUENCE [LARGE SCALE GENOMIC DNA]</scope>
    <source>
        <strain evidence="7">ATCC MYA-139 / BCRC 22969 / CBS 8797 / CCRC 22969 / KCTC 17520 / NBRC 10181 / NCYC 3082</strain>
    </source>
</reference>
<comment type="catalytic activity">
    <reaction evidence="1">
        <text>6-phospho-D-glucono-1,5-lactone + H2O = 6-phospho-D-gluconate + H(+)</text>
        <dbReference type="Rhea" id="RHEA:12556"/>
        <dbReference type="ChEBI" id="CHEBI:15377"/>
        <dbReference type="ChEBI" id="CHEBI:15378"/>
        <dbReference type="ChEBI" id="CHEBI:57955"/>
        <dbReference type="ChEBI" id="CHEBI:58759"/>
        <dbReference type="EC" id="3.1.1.31"/>
    </reaction>
</comment>
<proteinExistence type="predicted"/>
<reference evidence="6 7" key="1">
    <citation type="journal article" date="2011" name="Proc. Natl. Acad. Sci. U.S.A.">
        <title>Evolutionary erosion of yeast sex chromosomes by mating-type switching accidents.</title>
        <authorList>
            <person name="Gordon J.L."/>
            <person name="Armisen D."/>
            <person name="Proux-Wera E."/>
            <person name="Oheigeartaigh S.S."/>
            <person name="Byrne K.P."/>
            <person name="Wolfe K.H."/>
        </authorList>
    </citation>
    <scope>NUCLEOTIDE SEQUENCE [LARGE SCALE GENOMIC DNA]</scope>
    <source>
        <strain evidence="7">ATCC MYA-139 / BCRC 22969 / CBS 8797 / CCRC 22969 / KCTC 17520 / NBRC 10181 / NCYC 3082</strain>
    </source>
</reference>
<feature type="domain" description="Glucosamine/galactosamine-6-phosphate isomerase" evidence="5">
    <location>
        <begin position="10"/>
        <end position="161"/>
    </location>
</feature>
<dbReference type="EMBL" id="HE978324">
    <property type="protein sequence ID" value="CCK72417.1"/>
    <property type="molecule type" value="Genomic_DNA"/>
</dbReference>
<dbReference type="GO" id="GO:0005975">
    <property type="term" value="P:carbohydrate metabolic process"/>
    <property type="evidence" value="ECO:0007669"/>
    <property type="project" value="InterPro"/>
</dbReference>
<evidence type="ECO:0000256" key="1">
    <source>
        <dbReference type="ARBA" id="ARBA00000832"/>
    </source>
</evidence>
<protein>
    <recommendedName>
        <fullName evidence="3">6-phosphogluconolactonase</fullName>
        <ecNumber evidence="3">3.1.1.31</ecNumber>
    </recommendedName>
</protein>
<evidence type="ECO:0000313" key="7">
    <source>
        <dbReference type="Proteomes" id="UP000006310"/>
    </source>
</evidence>
<dbReference type="PANTHER" id="PTHR11054:SF24">
    <property type="entry name" value="6-PHOSPHOGLUCONOLACTONASE 3-RELATED"/>
    <property type="match status" value="1"/>
</dbReference>
<evidence type="ECO:0000313" key="6">
    <source>
        <dbReference type="EMBL" id="CCK72417.1"/>
    </source>
</evidence>
<dbReference type="AlphaFoldDB" id="J7S347"/>
<evidence type="ECO:0000256" key="2">
    <source>
        <dbReference type="ARBA" id="ARBA00004961"/>
    </source>
</evidence>
<evidence type="ECO:0000259" key="5">
    <source>
        <dbReference type="Pfam" id="PF01182"/>
    </source>
</evidence>
<dbReference type="Proteomes" id="UP000006310">
    <property type="component" value="Chromosome 11"/>
</dbReference>
<dbReference type="InterPro" id="IPR039104">
    <property type="entry name" value="6PGL"/>
</dbReference>
<dbReference type="eggNOG" id="KOG3147">
    <property type="taxonomic scope" value="Eukaryota"/>
</dbReference>
<dbReference type="GO" id="GO:0017057">
    <property type="term" value="F:6-phosphogluconolactonase activity"/>
    <property type="evidence" value="ECO:0007669"/>
    <property type="project" value="UniProtKB-EC"/>
</dbReference>
<accession>J7S347</accession>
<dbReference type="GeneID" id="34528184"/>
<dbReference type="PANTHER" id="PTHR11054">
    <property type="entry name" value="6-PHOSPHOGLUCONOLACTONASE"/>
    <property type="match status" value="1"/>
</dbReference>